<gene>
    <name evidence="2" type="ORF">S06H3_11079</name>
</gene>
<comment type="caution">
    <text evidence="2">The sequence shown here is derived from an EMBL/GenBank/DDBJ whole genome shotgun (WGS) entry which is preliminary data.</text>
</comment>
<dbReference type="EMBL" id="BARV01005280">
    <property type="protein sequence ID" value="GAI13317.1"/>
    <property type="molecule type" value="Genomic_DNA"/>
</dbReference>
<evidence type="ECO:0000256" key="1">
    <source>
        <dbReference type="SAM" id="MobiDB-lite"/>
    </source>
</evidence>
<reference evidence="2" key="1">
    <citation type="journal article" date="2014" name="Front. Microbiol.">
        <title>High frequency of phylogenetically diverse reductive dehalogenase-homologous genes in deep subseafloor sedimentary metagenomes.</title>
        <authorList>
            <person name="Kawai M."/>
            <person name="Futagami T."/>
            <person name="Toyoda A."/>
            <person name="Takaki Y."/>
            <person name="Nishi S."/>
            <person name="Hori S."/>
            <person name="Arai W."/>
            <person name="Tsubouchi T."/>
            <person name="Morono Y."/>
            <person name="Uchiyama I."/>
            <person name="Ito T."/>
            <person name="Fujiyama A."/>
            <person name="Inagaki F."/>
            <person name="Takami H."/>
        </authorList>
    </citation>
    <scope>NUCLEOTIDE SEQUENCE</scope>
    <source>
        <strain evidence="2">Expedition CK06-06</strain>
    </source>
</reference>
<dbReference type="AlphaFoldDB" id="X1L1U8"/>
<proteinExistence type="predicted"/>
<organism evidence="2">
    <name type="scientific">marine sediment metagenome</name>
    <dbReference type="NCBI Taxonomy" id="412755"/>
    <lineage>
        <taxon>unclassified sequences</taxon>
        <taxon>metagenomes</taxon>
        <taxon>ecological metagenomes</taxon>
    </lineage>
</organism>
<name>X1L1U8_9ZZZZ</name>
<evidence type="ECO:0000313" key="2">
    <source>
        <dbReference type="EMBL" id="GAI13317.1"/>
    </source>
</evidence>
<accession>X1L1U8</accession>
<feature type="non-terminal residue" evidence="2">
    <location>
        <position position="63"/>
    </location>
</feature>
<sequence>MTAHKLSSLADSPVPSAPAGKILDSEGGRVRVKARYNGESYEADSLNCMAEYPICGIDLRDLT</sequence>
<feature type="region of interest" description="Disordered" evidence="1">
    <location>
        <begin position="1"/>
        <end position="23"/>
    </location>
</feature>
<protein>
    <submittedName>
        <fullName evidence="2">Uncharacterized protein</fullName>
    </submittedName>
</protein>